<dbReference type="NCBIfam" id="TIGR04353">
    <property type="entry name" value="PqqD_rel_X"/>
    <property type="match status" value="1"/>
</dbReference>
<gene>
    <name evidence="1" type="ORF">GCM10010833_17430</name>
</gene>
<evidence type="ECO:0000313" key="2">
    <source>
        <dbReference type="Proteomes" id="UP000614261"/>
    </source>
</evidence>
<evidence type="ECO:0008006" key="3">
    <source>
        <dbReference type="Google" id="ProtNLM"/>
    </source>
</evidence>
<dbReference type="EMBL" id="BMGD01000003">
    <property type="protein sequence ID" value="GGB62963.1"/>
    <property type="molecule type" value="Genomic_DNA"/>
</dbReference>
<name>A0ABQ1J988_9SPHN</name>
<dbReference type="RefSeq" id="WP_188514036.1">
    <property type="nucleotide sequence ID" value="NZ_BMGD01000003.1"/>
</dbReference>
<sequence>MAAPRFSALPAAALKRVPLGGLEAIYHVSSGITHLLAEPVPDLLDALARLEPGRFVTAAQVLALVAERFDIVGDDPGEAPEAVVSERLSELGALGLVTIVTDA</sequence>
<organism evidence="1 2">
    <name type="scientific">Blastomonas aquatica</name>
    <dbReference type="NCBI Taxonomy" id="1510276"/>
    <lineage>
        <taxon>Bacteria</taxon>
        <taxon>Pseudomonadati</taxon>
        <taxon>Pseudomonadota</taxon>
        <taxon>Alphaproteobacteria</taxon>
        <taxon>Sphingomonadales</taxon>
        <taxon>Sphingomonadaceae</taxon>
        <taxon>Blastomonas</taxon>
    </lineage>
</organism>
<comment type="caution">
    <text evidence="1">The sequence shown here is derived from an EMBL/GenBank/DDBJ whole genome shotgun (WGS) entry which is preliminary data.</text>
</comment>
<keyword evidence="2" id="KW-1185">Reference proteome</keyword>
<proteinExistence type="predicted"/>
<dbReference type="InterPro" id="IPR027599">
    <property type="entry name" value="PqqD-rel_X"/>
</dbReference>
<evidence type="ECO:0000313" key="1">
    <source>
        <dbReference type="EMBL" id="GGB62963.1"/>
    </source>
</evidence>
<protein>
    <recommendedName>
        <fullName evidence="3">HPr-rel-A system PqqD family protein</fullName>
    </recommendedName>
</protein>
<reference evidence="2" key="1">
    <citation type="journal article" date="2019" name="Int. J. Syst. Evol. Microbiol.">
        <title>The Global Catalogue of Microorganisms (GCM) 10K type strain sequencing project: providing services to taxonomists for standard genome sequencing and annotation.</title>
        <authorList>
            <consortium name="The Broad Institute Genomics Platform"/>
            <consortium name="The Broad Institute Genome Sequencing Center for Infectious Disease"/>
            <person name="Wu L."/>
            <person name="Ma J."/>
        </authorList>
    </citation>
    <scope>NUCLEOTIDE SEQUENCE [LARGE SCALE GENOMIC DNA]</scope>
    <source>
        <strain evidence="2">CGMCC 1.12851</strain>
    </source>
</reference>
<accession>A0ABQ1J988</accession>
<dbReference type="Proteomes" id="UP000614261">
    <property type="component" value="Unassembled WGS sequence"/>
</dbReference>